<keyword evidence="8 11" id="KW-0406">Ion transport</keyword>
<evidence type="ECO:0000256" key="9">
    <source>
        <dbReference type="ARBA" id="ARBA00023136"/>
    </source>
</evidence>
<organism evidence="13 14">
    <name type="scientific">Compostibacter hankyongensis</name>
    <dbReference type="NCBI Taxonomy" id="1007089"/>
    <lineage>
        <taxon>Bacteria</taxon>
        <taxon>Pseudomonadati</taxon>
        <taxon>Bacteroidota</taxon>
        <taxon>Chitinophagia</taxon>
        <taxon>Chitinophagales</taxon>
        <taxon>Chitinophagaceae</taxon>
        <taxon>Compostibacter</taxon>
    </lineage>
</organism>
<feature type="transmembrane region" description="Helical" evidence="11">
    <location>
        <begin position="228"/>
        <end position="248"/>
    </location>
</feature>
<keyword evidence="11" id="KW-1003">Cell membrane</keyword>
<reference evidence="14" key="1">
    <citation type="journal article" date="2019" name="Int. J. Syst. Evol. Microbiol.">
        <title>The Global Catalogue of Microorganisms (GCM) 10K type strain sequencing project: providing services to taxonomists for standard genome sequencing and annotation.</title>
        <authorList>
            <consortium name="The Broad Institute Genomics Platform"/>
            <consortium name="The Broad Institute Genome Sequencing Center for Infectious Disease"/>
            <person name="Wu L."/>
            <person name="Ma J."/>
        </authorList>
    </citation>
    <scope>NUCLEOTIDE SEQUENCE [LARGE SCALE GENOMIC DNA]</scope>
    <source>
        <strain evidence="14">JCM 17664</strain>
    </source>
</reference>
<dbReference type="InterPro" id="IPR045083">
    <property type="entry name" value="ATP_synth_F0_asu_bact/mt"/>
</dbReference>
<comment type="subcellular location">
    <subcellularLocation>
        <location evidence="11 12">Cell membrane</location>
        <topology evidence="11 12">Multi-pass membrane protein</topology>
    </subcellularLocation>
    <subcellularLocation>
        <location evidence="1">Membrane</location>
        <topology evidence="1">Multi-pass membrane protein</topology>
    </subcellularLocation>
</comment>
<sequence>MFWSKNDYLCGKFDKSRMVFKQFKYTFTVVLTLVCLLAAGRFSFAQEAAGEAGVQEEKTEKGFDANEVILQHIKDAHEWHFFTWKGHPVSLSLPVILYVPNQGWSVFSSARFHHGEEVYKGFQLMTGEYIHAHGLDPNKFFAGKVIAVNEDGSPNMDKAVYDLSLTRNVMQMILAALLLFFIFRGMAGKYEKNPGKAPSGFQNAVEPFVIFIRDSVARPYLGKKTGKYLPYLLTVFFFIWINALVSLIPGSANVAGNLAFTGVLAAVTFVFILTSTNKHYWQHIIWPPGVPLWVKPILIPVEILGIFTKPFALMIRLFANMLAGHMIILSIISLIFIFGGLAAVAGWSFSFVSIAFTIFMYLVELLVGFIQAFIFTNLSALFIAQAFEGGHHDEEEVIL</sequence>
<evidence type="ECO:0000256" key="8">
    <source>
        <dbReference type="ARBA" id="ARBA00023065"/>
    </source>
</evidence>
<gene>
    <name evidence="11 13" type="primary">atpB</name>
    <name evidence="13" type="ORF">GCM10023143_04080</name>
</gene>
<keyword evidence="9 11" id="KW-0472">Membrane</keyword>
<evidence type="ECO:0000256" key="12">
    <source>
        <dbReference type="RuleBase" id="RU000483"/>
    </source>
</evidence>
<dbReference type="SUPFAM" id="SSF81336">
    <property type="entry name" value="F1F0 ATP synthase subunit A"/>
    <property type="match status" value="1"/>
</dbReference>
<feature type="transmembrane region" description="Helical" evidence="11">
    <location>
        <begin position="351"/>
        <end position="375"/>
    </location>
</feature>
<dbReference type="InterPro" id="IPR035908">
    <property type="entry name" value="F0_ATP_A_sf"/>
</dbReference>
<dbReference type="InterPro" id="IPR000568">
    <property type="entry name" value="ATP_synth_F0_asu"/>
</dbReference>
<dbReference type="PANTHER" id="PTHR11410">
    <property type="entry name" value="ATP SYNTHASE SUBUNIT A"/>
    <property type="match status" value="1"/>
</dbReference>
<dbReference type="NCBIfam" id="TIGR01131">
    <property type="entry name" value="ATP_synt_6_or_A"/>
    <property type="match status" value="1"/>
</dbReference>
<evidence type="ECO:0000313" key="13">
    <source>
        <dbReference type="EMBL" id="GAA4301965.1"/>
    </source>
</evidence>
<comment type="caution">
    <text evidence="13">The sequence shown here is derived from an EMBL/GenBank/DDBJ whole genome shotgun (WGS) entry which is preliminary data.</text>
</comment>
<feature type="transmembrane region" description="Helical" evidence="11">
    <location>
        <begin position="254"/>
        <end position="273"/>
    </location>
</feature>
<comment type="similarity">
    <text evidence="2 11 12">Belongs to the ATPase A chain family.</text>
</comment>
<dbReference type="EMBL" id="BAABFN010000001">
    <property type="protein sequence ID" value="GAA4301965.1"/>
    <property type="molecule type" value="Genomic_DNA"/>
</dbReference>
<feature type="transmembrane region" description="Helical" evidence="11">
    <location>
        <begin position="169"/>
        <end position="187"/>
    </location>
</feature>
<keyword evidence="6 11" id="KW-0375">Hydrogen ion transport</keyword>
<dbReference type="Proteomes" id="UP001501207">
    <property type="component" value="Unassembled WGS sequence"/>
</dbReference>
<evidence type="ECO:0000256" key="3">
    <source>
        <dbReference type="ARBA" id="ARBA00022448"/>
    </source>
</evidence>
<comment type="function">
    <text evidence="11 12">Key component of the proton channel; it plays a direct role in the translocation of protons across the membrane.</text>
</comment>
<keyword evidence="7 11" id="KW-1133">Transmembrane helix</keyword>
<dbReference type="PRINTS" id="PR00123">
    <property type="entry name" value="ATPASEA"/>
</dbReference>
<dbReference type="Pfam" id="PF00119">
    <property type="entry name" value="ATP-synt_A"/>
    <property type="match status" value="1"/>
</dbReference>
<dbReference type="CDD" id="cd00310">
    <property type="entry name" value="ATP-synt_Fo_a_6"/>
    <property type="match status" value="1"/>
</dbReference>
<evidence type="ECO:0000256" key="11">
    <source>
        <dbReference type="HAMAP-Rule" id="MF_01393"/>
    </source>
</evidence>
<accession>A0ABP8FF77</accession>
<evidence type="ECO:0000256" key="7">
    <source>
        <dbReference type="ARBA" id="ARBA00022989"/>
    </source>
</evidence>
<evidence type="ECO:0000313" key="14">
    <source>
        <dbReference type="Proteomes" id="UP001501207"/>
    </source>
</evidence>
<dbReference type="HAMAP" id="MF_01393">
    <property type="entry name" value="ATP_synth_a_bact"/>
    <property type="match status" value="1"/>
</dbReference>
<dbReference type="Gene3D" id="1.20.120.220">
    <property type="entry name" value="ATP synthase, F0 complex, subunit A"/>
    <property type="match status" value="1"/>
</dbReference>
<keyword evidence="3 11" id="KW-0813">Transport</keyword>
<evidence type="ECO:0000256" key="10">
    <source>
        <dbReference type="ARBA" id="ARBA00023310"/>
    </source>
</evidence>
<keyword evidence="10 11" id="KW-0066">ATP synthesis</keyword>
<dbReference type="PANTHER" id="PTHR11410:SF0">
    <property type="entry name" value="ATP SYNTHASE SUBUNIT A"/>
    <property type="match status" value="1"/>
</dbReference>
<keyword evidence="4 11" id="KW-0138">CF(0)</keyword>
<evidence type="ECO:0000256" key="2">
    <source>
        <dbReference type="ARBA" id="ARBA00006810"/>
    </source>
</evidence>
<evidence type="ECO:0000256" key="6">
    <source>
        <dbReference type="ARBA" id="ARBA00022781"/>
    </source>
</evidence>
<proteinExistence type="inferred from homology"/>
<evidence type="ECO:0000256" key="5">
    <source>
        <dbReference type="ARBA" id="ARBA00022692"/>
    </source>
</evidence>
<protein>
    <recommendedName>
        <fullName evidence="11 12">ATP synthase subunit a</fullName>
    </recommendedName>
    <alternativeName>
        <fullName evidence="11">ATP synthase F0 sector subunit a</fullName>
    </alternativeName>
    <alternativeName>
        <fullName evidence="11">F-ATPase subunit 6</fullName>
    </alternativeName>
</protein>
<name>A0ABP8FF77_9BACT</name>
<feature type="transmembrane region" description="Helical" evidence="11">
    <location>
        <begin position="317"/>
        <end position="345"/>
    </location>
</feature>
<evidence type="ECO:0000256" key="4">
    <source>
        <dbReference type="ARBA" id="ARBA00022547"/>
    </source>
</evidence>
<keyword evidence="14" id="KW-1185">Reference proteome</keyword>
<evidence type="ECO:0000256" key="1">
    <source>
        <dbReference type="ARBA" id="ARBA00004141"/>
    </source>
</evidence>
<keyword evidence="5 11" id="KW-0812">Transmembrane</keyword>